<reference evidence="2 3" key="1">
    <citation type="journal article" date="2015" name="Genome Announc.">
        <title>Expanding the biotechnology potential of lactobacilli through comparative genomics of 213 strains and associated genera.</title>
        <authorList>
            <person name="Sun Z."/>
            <person name="Harris H.M."/>
            <person name="McCann A."/>
            <person name="Guo C."/>
            <person name="Argimon S."/>
            <person name="Zhang W."/>
            <person name="Yang X."/>
            <person name="Jeffery I.B."/>
            <person name="Cooney J.C."/>
            <person name="Kagawa T.F."/>
            <person name="Liu W."/>
            <person name="Song Y."/>
            <person name="Salvetti E."/>
            <person name="Wrobel A."/>
            <person name="Rasinkangas P."/>
            <person name="Parkhill J."/>
            <person name="Rea M.C."/>
            <person name="O'Sullivan O."/>
            <person name="Ritari J."/>
            <person name="Douillard F.P."/>
            <person name="Paul Ross R."/>
            <person name="Yang R."/>
            <person name="Briner A.E."/>
            <person name="Felis G.E."/>
            <person name="de Vos W.M."/>
            <person name="Barrangou R."/>
            <person name="Klaenhammer T.R."/>
            <person name="Caufield P.W."/>
            <person name="Cui Y."/>
            <person name="Zhang H."/>
            <person name="O'Toole P.W."/>
        </authorList>
    </citation>
    <scope>NUCLEOTIDE SEQUENCE [LARGE SCALE GENOMIC DNA]</scope>
    <source>
        <strain evidence="2 3">DSM 15946</strain>
    </source>
</reference>
<accession>A0A0R1U7I0</accession>
<evidence type="ECO:0000256" key="1">
    <source>
        <dbReference type="SAM" id="Phobius"/>
    </source>
</evidence>
<protein>
    <submittedName>
        <fullName evidence="2">Uncharacterized protein</fullName>
    </submittedName>
</protein>
<dbReference type="Proteomes" id="UP000050816">
    <property type="component" value="Unassembled WGS sequence"/>
</dbReference>
<gene>
    <name evidence="2" type="ORF">FC43_GL001815</name>
</gene>
<sequence length="109" mass="12268">MQRIKQWWQASDRLAIVISLVMGILVTGLAARSGLISRVLMVGGLLLIINSGLSIWLGKRLVTRKSGMLFWFPGAYLLGAYQFAPRYMWPFALVYLGISYLAWSMSKPD</sequence>
<evidence type="ECO:0000313" key="2">
    <source>
        <dbReference type="EMBL" id="KRL89193.1"/>
    </source>
</evidence>
<keyword evidence="1" id="KW-0812">Transmembrane</keyword>
<feature type="transmembrane region" description="Helical" evidence="1">
    <location>
        <begin position="90"/>
        <end position="106"/>
    </location>
</feature>
<comment type="caution">
    <text evidence="2">The sequence shown here is derived from an EMBL/GenBank/DDBJ whole genome shotgun (WGS) entry which is preliminary data.</text>
</comment>
<dbReference type="PATRIC" id="fig|1423760.3.peg.1903"/>
<dbReference type="RefSeq" id="WP_019205771.1">
    <property type="nucleotide sequence ID" value="NZ_AZFK01000052.1"/>
</dbReference>
<organism evidence="2 3">
    <name type="scientific">Limosilactobacillus ingluviei DSM 15946</name>
    <dbReference type="NCBI Taxonomy" id="1423760"/>
    <lineage>
        <taxon>Bacteria</taxon>
        <taxon>Bacillati</taxon>
        <taxon>Bacillota</taxon>
        <taxon>Bacilli</taxon>
        <taxon>Lactobacillales</taxon>
        <taxon>Lactobacillaceae</taxon>
        <taxon>Limosilactobacillus</taxon>
    </lineage>
</organism>
<name>A0A0R1U7I0_9LACO</name>
<evidence type="ECO:0000313" key="3">
    <source>
        <dbReference type="Proteomes" id="UP000050816"/>
    </source>
</evidence>
<dbReference type="EMBL" id="AZFK01000052">
    <property type="protein sequence ID" value="KRL89193.1"/>
    <property type="molecule type" value="Genomic_DNA"/>
</dbReference>
<feature type="transmembrane region" description="Helical" evidence="1">
    <location>
        <begin position="68"/>
        <end position="84"/>
    </location>
</feature>
<dbReference type="GeneID" id="82933538"/>
<feature type="transmembrane region" description="Helical" evidence="1">
    <location>
        <begin position="36"/>
        <end position="56"/>
    </location>
</feature>
<keyword evidence="1" id="KW-0472">Membrane</keyword>
<proteinExistence type="predicted"/>
<feature type="transmembrane region" description="Helical" evidence="1">
    <location>
        <begin position="12"/>
        <end position="30"/>
    </location>
</feature>
<dbReference type="AlphaFoldDB" id="A0A0R1U7I0"/>
<keyword evidence="1" id="KW-1133">Transmembrane helix</keyword>